<dbReference type="FunFam" id="2.40.420.20:FF:000001">
    <property type="entry name" value="Efflux RND transporter periplasmic adaptor subunit"/>
    <property type="match status" value="1"/>
</dbReference>
<feature type="compositionally biased region" description="Low complexity" evidence="3">
    <location>
        <begin position="379"/>
        <end position="392"/>
    </location>
</feature>
<name>A0A1I1UGA5_9BACT</name>
<evidence type="ECO:0000256" key="3">
    <source>
        <dbReference type="SAM" id="MobiDB-lite"/>
    </source>
</evidence>
<feature type="signal peptide" evidence="4">
    <location>
        <begin position="1"/>
        <end position="24"/>
    </location>
</feature>
<comment type="similarity">
    <text evidence="2">Belongs to the membrane fusion protein (MFP) (TC 8.A.1) family.</text>
</comment>
<organism evidence="9 10">
    <name type="scientific">Nannocystis exedens</name>
    <dbReference type="NCBI Taxonomy" id="54"/>
    <lineage>
        <taxon>Bacteria</taxon>
        <taxon>Pseudomonadati</taxon>
        <taxon>Myxococcota</taxon>
        <taxon>Polyangia</taxon>
        <taxon>Nannocystales</taxon>
        <taxon>Nannocystaceae</taxon>
        <taxon>Nannocystis</taxon>
    </lineage>
</organism>
<dbReference type="NCBIfam" id="TIGR01730">
    <property type="entry name" value="RND_mfp"/>
    <property type="match status" value="1"/>
</dbReference>
<dbReference type="InterPro" id="IPR006143">
    <property type="entry name" value="RND_pump_MFP"/>
</dbReference>
<dbReference type="InterPro" id="IPR058624">
    <property type="entry name" value="MdtA-like_HH"/>
</dbReference>
<dbReference type="Pfam" id="PF25917">
    <property type="entry name" value="BSH_RND"/>
    <property type="match status" value="1"/>
</dbReference>
<dbReference type="Gene3D" id="2.40.420.20">
    <property type="match status" value="1"/>
</dbReference>
<feature type="domain" description="Multidrug resistance protein MdtA-like alpha-helical hairpin" evidence="5">
    <location>
        <begin position="100"/>
        <end position="170"/>
    </location>
</feature>
<comment type="subcellular location">
    <subcellularLocation>
        <location evidence="1">Cell envelope</location>
    </subcellularLocation>
</comment>
<evidence type="ECO:0000259" key="6">
    <source>
        <dbReference type="Pfam" id="PF25917"/>
    </source>
</evidence>
<feature type="domain" description="Multidrug resistance protein MdtA-like barrel-sandwich hybrid" evidence="6">
    <location>
        <begin position="59"/>
        <end position="203"/>
    </location>
</feature>
<dbReference type="Pfam" id="PF25967">
    <property type="entry name" value="RND-MFP_C"/>
    <property type="match status" value="1"/>
</dbReference>
<dbReference type="AlphaFoldDB" id="A0A1I1UGA5"/>
<feature type="chain" id="PRO_5011566331" evidence="4">
    <location>
        <begin position="25"/>
        <end position="453"/>
    </location>
</feature>
<dbReference type="PANTHER" id="PTHR30158">
    <property type="entry name" value="ACRA/E-RELATED COMPONENT OF DRUG EFFLUX TRANSPORTER"/>
    <property type="match status" value="1"/>
</dbReference>
<dbReference type="Pfam" id="PF25944">
    <property type="entry name" value="Beta-barrel_RND"/>
    <property type="match status" value="1"/>
</dbReference>
<feature type="domain" description="Multidrug resistance protein MdtA-like beta-barrel" evidence="7">
    <location>
        <begin position="208"/>
        <end position="296"/>
    </location>
</feature>
<dbReference type="Gene3D" id="1.10.287.470">
    <property type="entry name" value="Helix hairpin bin"/>
    <property type="match status" value="1"/>
</dbReference>
<evidence type="ECO:0000313" key="10">
    <source>
        <dbReference type="Proteomes" id="UP000199400"/>
    </source>
</evidence>
<evidence type="ECO:0000313" key="9">
    <source>
        <dbReference type="EMBL" id="SFD66970.1"/>
    </source>
</evidence>
<evidence type="ECO:0000259" key="7">
    <source>
        <dbReference type="Pfam" id="PF25944"/>
    </source>
</evidence>
<proteinExistence type="inferred from homology"/>
<dbReference type="SUPFAM" id="SSF111369">
    <property type="entry name" value="HlyD-like secretion proteins"/>
    <property type="match status" value="1"/>
</dbReference>
<dbReference type="GO" id="GO:0005886">
    <property type="term" value="C:plasma membrane"/>
    <property type="evidence" value="ECO:0007669"/>
    <property type="project" value="UniProtKB-SubCell"/>
</dbReference>
<evidence type="ECO:0000256" key="4">
    <source>
        <dbReference type="SAM" id="SignalP"/>
    </source>
</evidence>
<feature type="region of interest" description="Disordered" evidence="3">
    <location>
        <begin position="370"/>
        <end position="453"/>
    </location>
</feature>
<dbReference type="RefSeq" id="WP_100792787.1">
    <property type="nucleotide sequence ID" value="NZ_FOMX01000003.1"/>
</dbReference>
<dbReference type="InterPro" id="IPR058626">
    <property type="entry name" value="MdtA-like_b-barrel"/>
</dbReference>
<evidence type="ECO:0000259" key="5">
    <source>
        <dbReference type="Pfam" id="PF25876"/>
    </source>
</evidence>
<dbReference type="Pfam" id="PF25876">
    <property type="entry name" value="HH_MFP_RND"/>
    <property type="match status" value="1"/>
</dbReference>
<dbReference type="EMBL" id="FOMX01000003">
    <property type="protein sequence ID" value="SFD66970.1"/>
    <property type="molecule type" value="Genomic_DNA"/>
</dbReference>
<dbReference type="PROSITE" id="PS51257">
    <property type="entry name" value="PROKAR_LIPOPROTEIN"/>
    <property type="match status" value="1"/>
</dbReference>
<gene>
    <name evidence="9" type="ORF">SAMN02745121_01044</name>
</gene>
<protein>
    <submittedName>
        <fullName evidence="9">Membrane fusion protein, multidrug efflux system</fullName>
    </submittedName>
</protein>
<sequence>MLASRLFPLVLLALAACGSPGSAAAPKTAPGPVEVAVVTLAPTPVTLTRELPGRVSALRVAEVRARVSGVVEKRLFEEGSDVKEGQPLYRIEAAPYEANLKSAQANLRRAQSGLASAQDIARRDEELLRNAGAVSPEAAERSAATLRSVEADIAAGKAAVQTAKINLGYTTVTAPVSGRIGRSAVTEGAYVQASPATLMATIQQIDKVYVDVTQSTTELQRLRRELESDKLRPAGAATTVTLLLEDGSKYSETGTLEFTDVTVEPGTGSVVLRAVFPNPRGELLPGMFVRARIDQGEDPAALLVPQRAVTRDTRGQAWAMVVGAENKVERRKLVADRVVGNAWRVTSGLYPGEQVIVDGLQKIRPGAQVTTVPAPPEEVGPAGGTPPEAVAGSTEAKGEAANEGKAGVTGEVANQGSAAGPAAANEGKAASEQAATPAAANEAKAAPATTGKQ</sequence>
<feature type="domain" description="Multidrug resistance protein MdtA-like C-terminal permuted SH3" evidence="8">
    <location>
        <begin position="301"/>
        <end position="362"/>
    </location>
</feature>
<dbReference type="GO" id="GO:0022857">
    <property type="term" value="F:transmembrane transporter activity"/>
    <property type="evidence" value="ECO:0007669"/>
    <property type="project" value="InterPro"/>
</dbReference>
<dbReference type="GO" id="GO:0046677">
    <property type="term" value="P:response to antibiotic"/>
    <property type="evidence" value="ECO:0007669"/>
    <property type="project" value="TreeGrafter"/>
</dbReference>
<evidence type="ECO:0000256" key="2">
    <source>
        <dbReference type="ARBA" id="ARBA00009477"/>
    </source>
</evidence>
<dbReference type="InterPro" id="IPR058625">
    <property type="entry name" value="MdtA-like_BSH"/>
</dbReference>
<dbReference type="Gene3D" id="2.40.50.100">
    <property type="match status" value="1"/>
</dbReference>
<evidence type="ECO:0000259" key="8">
    <source>
        <dbReference type="Pfam" id="PF25967"/>
    </source>
</evidence>
<dbReference type="STRING" id="54.SAMN02745121_01044"/>
<accession>A0A1I1UGA5</accession>
<keyword evidence="10" id="KW-1185">Reference proteome</keyword>
<keyword evidence="4" id="KW-0732">Signal</keyword>
<evidence type="ECO:0000256" key="1">
    <source>
        <dbReference type="ARBA" id="ARBA00004196"/>
    </source>
</evidence>
<feature type="compositionally biased region" description="Low complexity" evidence="3">
    <location>
        <begin position="413"/>
        <end position="453"/>
    </location>
</feature>
<dbReference type="Gene3D" id="2.40.30.170">
    <property type="match status" value="1"/>
</dbReference>
<dbReference type="PANTHER" id="PTHR30158:SF3">
    <property type="entry name" value="MULTIDRUG EFFLUX PUMP SUBUNIT ACRA-RELATED"/>
    <property type="match status" value="1"/>
</dbReference>
<dbReference type="InterPro" id="IPR058627">
    <property type="entry name" value="MdtA-like_C"/>
</dbReference>
<reference evidence="10" key="1">
    <citation type="submission" date="2016-10" db="EMBL/GenBank/DDBJ databases">
        <authorList>
            <person name="Varghese N."/>
            <person name="Submissions S."/>
        </authorList>
    </citation>
    <scope>NUCLEOTIDE SEQUENCE [LARGE SCALE GENOMIC DNA]</scope>
    <source>
        <strain evidence="10">ATCC 25963</strain>
    </source>
</reference>
<dbReference type="Proteomes" id="UP000199400">
    <property type="component" value="Unassembled WGS sequence"/>
</dbReference>